<evidence type="ECO:0000313" key="12">
    <source>
        <dbReference type="Proteomes" id="UP000015453"/>
    </source>
</evidence>
<dbReference type="Gene3D" id="1.10.510.10">
    <property type="entry name" value="Transferase(Phosphotransferase) domain 1"/>
    <property type="match status" value="2"/>
</dbReference>
<evidence type="ECO:0000256" key="5">
    <source>
        <dbReference type="ARBA" id="ARBA00022777"/>
    </source>
</evidence>
<dbReference type="OrthoDB" id="432483at2759"/>
<dbReference type="EMBL" id="AUSU01007661">
    <property type="protein sequence ID" value="EPS60313.1"/>
    <property type="molecule type" value="Genomic_DNA"/>
</dbReference>
<organism evidence="11 12">
    <name type="scientific">Genlisea aurea</name>
    <dbReference type="NCBI Taxonomy" id="192259"/>
    <lineage>
        <taxon>Eukaryota</taxon>
        <taxon>Viridiplantae</taxon>
        <taxon>Streptophyta</taxon>
        <taxon>Embryophyta</taxon>
        <taxon>Tracheophyta</taxon>
        <taxon>Spermatophyta</taxon>
        <taxon>Magnoliopsida</taxon>
        <taxon>eudicotyledons</taxon>
        <taxon>Gunneridae</taxon>
        <taxon>Pentapetalae</taxon>
        <taxon>asterids</taxon>
        <taxon>lamiids</taxon>
        <taxon>Lamiales</taxon>
        <taxon>Lentibulariaceae</taxon>
        <taxon>Genlisea</taxon>
    </lineage>
</organism>
<dbReference type="GO" id="GO:0004674">
    <property type="term" value="F:protein serine/threonine kinase activity"/>
    <property type="evidence" value="ECO:0007669"/>
    <property type="project" value="UniProtKB-KW"/>
</dbReference>
<evidence type="ECO:0000256" key="4">
    <source>
        <dbReference type="ARBA" id="ARBA00022741"/>
    </source>
</evidence>
<evidence type="ECO:0000256" key="6">
    <source>
        <dbReference type="ARBA" id="ARBA00022840"/>
    </source>
</evidence>
<gene>
    <name evidence="11" type="ORF">M569_14492</name>
</gene>
<dbReference type="InterPro" id="IPR011009">
    <property type="entry name" value="Kinase-like_dom_sf"/>
</dbReference>
<feature type="non-terminal residue" evidence="11">
    <location>
        <position position="421"/>
    </location>
</feature>
<dbReference type="GO" id="GO:0005524">
    <property type="term" value="F:ATP binding"/>
    <property type="evidence" value="ECO:0007669"/>
    <property type="project" value="UniProtKB-KW"/>
</dbReference>
<keyword evidence="5" id="KW-0418">Kinase</keyword>
<sequence>SKHKWGSSDSSKNSNTGECSSSSTTSNSEESSDGYRSRGSRDSRWKAIGSVERKQGGKLDLRHLKVLNKIGSGGDIGTVYLCQLIGTRCFFAMKVIDTELLRRRKKLQRVEAETEILKILHHPFLLTLYAHFTTNKFCCLVTDYCPGGDLRSLRLKQRMNRFSEKAARFYVAEVLLALEYLHVLGIVYRGLRPENVLISEDGHIVLSDFNLSVKCSSSNPPSLEASASSSSPSQEHSKRISGGYQFVSSCMNPCQLTCFSPRFPSFPPNEAGPADLADRGRIVAVPQPVVEPAMARSNSLVGGKARHEYLAPEIVGGGGHGSSVDWWTLGILMYELLYGVTPFRGTSDEDTVKNVVSESVRFPETVPGVSSRARDLIRRLLNKEPEGRLGSIRGAAEIKMHPFFQGVNWALIRSETPPQVP</sequence>
<evidence type="ECO:0000256" key="8">
    <source>
        <dbReference type="ARBA" id="ARBA00048679"/>
    </source>
</evidence>
<dbReference type="Gene3D" id="3.30.200.20">
    <property type="entry name" value="Phosphorylase Kinase, domain 1"/>
    <property type="match status" value="1"/>
</dbReference>
<evidence type="ECO:0000256" key="3">
    <source>
        <dbReference type="ARBA" id="ARBA00022679"/>
    </source>
</evidence>
<dbReference type="AlphaFoldDB" id="S8DC24"/>
<dbReference type="Pfam" id="PF00069">
    <property type="entry name" value="Pkinase"/>
    <property type="match status" value="2"/>
</dbReference>
<comment type="catalytic activity">
    <reaction evidence="8">
        <text>L-seryl-[protein] + ATP = O-phospho-L-seryl-[protein] + ADP + H(+)</text>
        <dbReference type="Rhea" id="RHEA:17989"/>
        <dbReference type="Rhea" id="RHEA-COMP:9863"/>
        <dbReference type="Rhea" id="RHEA-COMP:11604"/>
        <dbReference type="ChEBI" id="CHEBI:15378"/>
        <dbReference type="ChEBI" id="CHEBI:29999"/>
        <dbReference type="ChEBI" id="CHEBI:30616"/>
        <dbReference type="ChEBI" id="CHEBI:83421"/>
        <dbReference type="ChEBI" id="CHEBI:456216"/>
        <dbReference type="EC" id="2.7.11.1"/>
    </reaction>
</comment>
<feature type="non-terminal residue" evidence="11">
    <location>
        <position position="1"/>
    </location>
</feature>
<evidence type="ECO:0000313" key="11">
    <source>
        <dbReference type="EMBL" id="EPS60313.1"/>
    </source>
</evidence>
<dbReference type="EC" id="2.7.11.1" evidence="1"/>
<keyword evidence="6" id="KW-0067">ATP-binding</keyword>
<evidence type="ECO:0000256" key="7">
    <source>
        <dbReference type="ARBA" id="ARBA00047899"/>
    </source>
</evidence>
<proteinExistence type="predicted"/>
<protein>
    <recommendedName>
        <fullName evidence="1">non-specific serine/threonine protein kinase</fullName>
        <ecNumber evidence="1">2.7.11.1</ecNumber>
    </recommendedName>
</protein>
<accession>S8DC24</accession>
<keyword evidence="12" id="KW-1185">Reference proteome</keyword>
<reference evidence="11 12" key="1">
    <citation type="journal article" date="2013" name="BMC Genomics">
        <title>The miniature genome of a carnivorous plant Genlisea aurea contains a low number of genes and short non-coding sequences.</title>
        <authorList>
            <person name="Leushkin E.V."/>
            <person name="Sutormin R.A."/>
            <person name="Nabieva E.R."/>
            <person name="Penin A.A."/>
            <person name="Kondrashov A.S."/>
            <person name="Logacheva M.D."/>
        </authorList>
    </citation>
    <scope>NUCLEOTIDE SEQUENCE [LARGE SCALE GENOMIC DNA]</scope>
</reference>
<evidence type="ECO:0000259" key="10">
    <source>
        <dbReference type="PROSITE" id="PS50011"/>
    </source>
</evidence>
<comment type="catalytic activity">
    <reaction evidence="7">
        <text>L-threonyl-[protein] + ATP = O-phospho-L-threonyl-[protein] + ADP + H(+)</text>
        <dbReference type="Rhea" id="RHEA:46608"/>
        <dbReference type="Rhea" id="RHEA-COMP:11060"/>
        <dbReference type="Rhea" id="RHEA-COMP:11605"/>
        <dbReference type="ChEBI" id="CHEBI:15378"/>
        <dbReference type="ChEBI" id="CHEBI:30013"/>
        <dbReference type="ChEBI" id="CHEBI:30616"/>
        <dbReference type="ChEBI" id="CHEBI:61977"/>
        <dbReference type="ChEBI" id="CHEBI:456216"/>
        <dbReference type="EC" id="2.7.11.1"/>
    </reaction>
</comment>
<dbReference type="Proteomes" id="UP000015453">
    <property type="component" value="Unassembled WGS sequence"/>
</dbReference>
<evidence type="ECO:0000256" key="9">
    <source>
        <dbReference type="SAM" id="MobiDB-lite"/>
    </source>
</evidence>
<keyword evidence="4" id="KW-0547">Nucleotide-binding</keyword>
<feature type="region of interest" description="Disordered" evidence="9">
    <location>
        <begin position="1"/>
        <end position="41"/>
    </location>
</feature>
<comment type="caution">
    <text evidence="11">The sequence shown here is derived from an EMBL/GenBank/DDBJ whole genome shotgun (WGS) entry which is preliminary data.</text>
</comment>
<keyword evidence="3" id="KW-0808">Transferase</keyword>
<dbReference type="PANTHER" id="PTHR45637">
    <property type="entry name" value="FLIPPASE KINASE 1-RELATED"/>
    <property type="match status" value="1"/>
</dbReference>
<dbReference type="FunFam" id="1.10.510.10:FF:000294">
    <property type="entry name" value="Serine/threonine-protein kinase OXI1"/>
    <property type="match status" value="1"/>
</dbReference>
<dbReference type="SUPFAM" id="SSF56112">
    <property type="entry name" value="Protein kinase-like (PK-like)"/>
    <property type="match status" value="1"/>
</dbReference>
<feature type="compositionally biased region" description="Low complexity" evidence="9">
    <location>
        <begin position="10"/>
        <end position="29"/>
    </location>
</feature>
<keyword evidence="2" id="KW-0723">Serine/threonine-protein kinase</keyword>
<name>S8DC24_9LAMI</name>
<feature type="domain" description="Protein kinase" evidence="10">
    <location>
        <begin position="65"/>
        <end position="404"/>
    </location>
</feature>
<dbReference type="PROSITE" id="PS50011">
    <property type="entry name" value="PROTEIN_KINASE_DOM"/>
    <property type="match status" value="1"/>
</dbReference>
<evidence type="ECO:0000256" key="2">
    <source>
        <dbReference type="ARBA" id="ARBA00022527"/>
    </source>
</evidence>
<evidence type="ECO:0000256" key="1">
    <source>
        <dbReference type="ARBA" id="ARBA00012513"/>
    </source>
</evidence>
<dbReference type="InterPro" id="IPR000719">
    <property type="entry name" value="Prot_kinase_dom"/>
</dbReference>